<evidence type="ECO:0000313" key="10">
    <source>
        <dbReference type="Proteomes" id="UP000482960"/>
    </source>
</evidence>
<dbReference type="InterPro" id="IPR036366">
    <property type="entry name" value="PGBDSf"/>
</dbReference>
<accession>A0A6V8L605</accession>
<gene>
    <name evidence="9" type="ORF">Prum_036910</name>
</gene>
<feature type="active site" description="Nucleophile" evidence="6">
    <location>
        <position position="265"/>
    </location>
</feature>
<dbReference type="InterPro" id="IPR050979">
    <property type="entry name" value="LD-transpeptidase"/>
</dbReference>
<comment type="pathway">
    <text evidence="1 6">Cell wall biogenesis; peptidoglycan biosynthesis.</text>
</comment>
<comment type="caution">
    <text evidence="9">The sequence shown here is derived from an EMBL/GenBank/DDBJ whole genome shotgun (WGS) entry which is preliminary data.</text>
</comment>
<dbReference type="PANTHER" id="PTHR30582:SF33">
    <property type="entry name" value="EXPORTED PROTEIN"/>
    <property type="match status" value="1"/>
</dbReference>
<feature type="compositionally biased region" description="Low complexity" evidence="7">
    <location>
        <begin position="78"/>
        <end position="96"/>
    </location>
</feature>
<sequence length="295" mass="30837">MRLGDDSCSGEGALVHRGLRLVAVAVVALIGVGACALESQSGQAGDEIRPVSAAQGATGASASPDPVEASPTPPTASPTPSATPKTTPTTKTTTTKADPGCPQGEKQREVEAALAKLGGFGPVTVDGKQSPADCKAIKKFQVRYGIRPAAGRAGPTTADVAKRLAATNTSKCKTGSGTTFCVDLTHQTVWAMRGGKVVLKPTVTRTGMPGYATPTGAYKVQNRALKEWSNPYEVWLPYWQRFNGGIGFHETTTYIHTKSIGSHGCVNLLTVDAKAFWKLGKIGTRVYVFGHRPGT</sequence>
<evidence type="ECO:0000256" key="4">
    <source>
        <dbReference type="ARBA" id="ARBA00022984"/>
    </source>
</evidence>
<keyword evidence="10" id="KW-1185">Reference proteome</keyword>
<dbReference type="PROSITE" id="PS52029">
    <property type="entry name" value="LD_TPASE"/>
    <property type="match status" value="1"/>
</dbReference>
<keyword evidence="5 6" id="KW-0961">Cell wall biogenesis/degradation</keyword>
<keyword evidence="4 6" id="KW-0573">Peptidoglycan synthesis</keyword>
<evidence type="ECO:0000259" key="8">
    <source>
        <dbReference type="PROSITE" id="PS52029"/>
    </source>
</evidence>
<evidence type="ECO:0000313" key="9">
    <source>
        <dbReference type="EMBL" id="GFJ90049.1"/>
    </source>
</evidence>
<dbReference type="Gene3D" id="2.40.440.10">
    <property type="entry name" value="L,D-transpeptidase catalytic domain-like"/>
    <property type="match status" value="1"/>
</dbReference>
<dbReference type="Pfam" id="PF03734">
    <property type="entry name" value="YkuD"/>
    <property type="match status" value="1"/>
</dbReference>
<dbReference type="GO" id="GO:0008360">
    <property type="term" value="P:regulation of cell shape"/>
    <property type="evidence" value="ECO:0007669"/>
    <property type="project" value="UniProtKB-UniRule"/>
</dbReference>
<protein>
    <recommendedName>
        <fullName evidence="8">L,D-TPase catalytic domain-containing protein</fullName>
    </recommendedName>
</protein>
<dbReference type="GO" id="GO:0016740">
    <property type="term" value="F:transferase activity"/>
    <property type="evidence" value="ECO:0007669"/>
    <property type="project" value="UniProtKB-KW"/>
</dbReference>
<dbReference type="EMBL" id="BLPG01000001">
    <property type="protein sequence ID" value="GFJ90049.1"/>
    <property type="molecule type" value="Genomic_DNA"/>
</dbReference>
<keyword evidence="3 6" id="KW-0133">Cell shape</keyword>
<evidence type="ECO:0000256" key="1">
    <source>
        <dbReference type="ARBA" id="ARBA00004752"/>
    </source>
</evidence>
<reference evidence="9 10" key="2">
    <citation type="submission" date="2020-03" db="EMBL/GenBank/DDBJ databases">
        <authorList>
            <person name="Ichikawa N."/>
            <person name="Kimura A."/>
            <person name="Kitahashi Y."/>
            <person name="Uohara A."/>
        </authorList>
    </citation>
    <scope>NUCLEOTIDE SEQUENCE [LARGE SCALE GENOMIC DNA]</scope>
    <source>
        <strain evidence="9 10">NBRC 108638</strain>
    </source>
</reference>
<dbReference type="InterPro" id="IPR036365">
    <property type="entry name" value="PGBD-like_sf"/>
</dbReference>
<dbReference type="UniPathway" id="UPA00219"/>
<reference evidence="9 10" key="1">
    <citation type="submission" date="2020-03" db="EMBL/GenBank/DDBJ databases">
        <title>Whole genome shotgun sequence of Phytohabitans rumicis NBRC 108638.</title>
        <authorList>
            <person name="Komaki H."/>
            <person name="Tamura T."/>
        </authorList>
    </citation>
    <scope>NUCLEOTIDE SEQUENCE [LARGE SCALE GENOMIC DNA]</scope>
    <source>
        <strain evidence="9 10">NBRC 108638</strain>
    </source>
</reference>
<dbReference type="InterPro" id="IPR038063">
    <property type="entry name" value="Transpep_catalytic_dom"/>
</dbReference>
<dbReference type="GO" id="GO:0018104">
    <property type="term" value="P:peptidoglycan-protein cross-linking"/>
    <property type="evidence" value="ECO:0007669"/>
    <property type="project" value="TreeGrafter"/>
</dbReference>
<feature type="compositionally biased region" description="Low complexity" evidence="7">
    <location>
        <begin position="52"/>
        <end position="63"/>
    </location>
</feature>
<evidence type="ECO:0000256" key="2">
    <source>
        <dbReference type="ARBA" id="ARBA00022679"/>
    </source>
</evidence>
<dbReference type="AlphaFoldDB" id="A0A6V8L605"/>
<dbReference type="GO" id="GO:0071555">
    <property type="term" value="P:cell wall organization"/>
    <property type="evidence" value="ECO:0007669"/>
    <property type="project" value="UniProtKB-UniRule"/>
</dbReference>
<feature type="active site" description="Proton donor/acceptor" evidence="6">
    <location>
        <position position="249"/>
    </location>
</feature>
<dbReference type="PANTHER" id="PTHR30582">
    <property type="entry name" value="L,D-TRANSPEPTIDASE"/>
    <property type="match status" value="1"/>
</dbReference>
<proteinExistence type="predicted"/>
<evidence type="ECO:0000256" key="5">
    <source>
        <dbReference type="ARBA" id="ARBA00023316"/>
    </source>
</evidence>
<keyword evidence="2" id="KW-0808">Transferase</keyword>
<dbReference type="PROSITE" id="PS51257">
    <property type="entry name" value="PROKAR_LIPOPROTEIN"/>
    <property type="match status" value="1"/>
</dbReference>
<name>A0A6V8L605_9ACTN</name>
<dbReference type="SUPFAM" id="SSF141523">
    <property type="entry name" value="L,D-transpeptidase catalytic domain-like"/>
    <property type="match status" value="1"/>
</dbReference>
<organism evidence="9 10">
    <name type="scientific">Phytohabitans rumicis</name>
    <dbReference type="NCBI Taxonomy" id="1076125"/>
    <lineage>
        <taxon>Bacteria</taxon>
        <taxon>Bacillati</taxon>
        <taxon>Actinomycetota</taxon>
        <taxon>Actinomycetes</taxon>
        <taxon>Micromonosporales</taxon>
        <taxon>Micromonosporaceae</taxon>
    </lineage>
</organism>
<dbReference type="GO" id="GO:0071972">
    <property type="term" value="F:peptidoglycan L,D-transpeptidase activity"/>
    <property type="evidence" value="ECO:0007669"/>
    <property type="project" value="TreeGrafter"/>
</dbReference>
<dbReference type="GO" id="GO:0005576">
    <property type="term" value="C:extracellular region"/>
    <property type="evidence" value="ECO:0007669"/>
    <property type="project" value="TreeGrafter"/>
</dbReference>
<evidence type="ECO:0000256" key="7">
    <source>
        <dbReference type="SAM" id="MobiDB-lite"/>
    </source>
</evidence>
<dbReference type="CDD" id="cd16913">
    <property type="entry name" value="YkuD_like"/>
    <property type="match status" value="1"/>
</dbReference>
<dbReference type="SUPFAM" id="SSF47090">
    <property type="entry name" value="PGBD-like"/>
    <property type="match status" value="1"/>
</dbReference>
<dbReference type="Proteomes" id="UP000482960">
    <property type="component" value="Unassembled WGS sequence"/>
</dbReference>
<evidence type="ECO:0000256" key="6">
    <source>
        <dbReference type="PROSITE-ProRule" id="PRU01373"/>
    </source>
</evidence>
<feature type="domain" description="L,D-TPase catalytic" evidence="8">
    <location>
        <begin position="178"/>
        <end position="289"/>
    </location>
</feature>
<evidence type="ECO:0000256" key="3">
    <source>
        <dbReference type="ARBA" id="ARBA00022960"/>
    </source>
</evidence>
<dbReference type="InterPro" id="IPR005490">
    <property type="entry name" value="LD_TPept_cat_dom"/>
</dbReference>
<feature type="region of interest" description="Disordered" evidence="7">
    <location>
        <begin position="52"/>
        <end position="108"/>
    </location>
</feature>
<dbReference type="Gene3D" id="1.10.101.10">
    <property type="entry name" value="PGBD-like superfamily/PGBD"/>
    <property type="match status" value="1"/>
</dbReference>